<dbReference type="NCBIfam" id="NF040941">
    <property type="entry name" value="GGGWT_bact"/>
    <property type="match status" value="1"/>
</dbReference>
<feature type="region of interest" description="Disordered" evidence="1">
    <location>
        <begin position="292"/>
        <end position="317"/>
    </location>
</feature>
<feature type="compositionally biased region" description="Polar residues" evidence="1">
    <location>
        <begin position="866"/>
        <end position="883"/>
    </location>
</feature>
<dbReference type="KEGG" id="rama:IDM48_08560"/>
<evidence type="ECO:0000313" key="3">
    <source>
        <dbReference type="EMBL" id="QNV39430.1"/>
    </source>
</evidence>
<dbReference type="InterPro" id="IPR013431">
    <property type="entry name" value="Delta_60_rpt"/>
</dbReference>
<feature type="compositionally biased region" description="Low complexity" evidence="1">
    <location>
        <begin position="789"/>
        <end position="854"/>
    </location>
</feature>
<feature type="signal peptide" evidence="2">
    <location>
        <begin position="1"/>
        <end position="31"/>
    </location>
</feature>
<feature type="region of interest" description="Disordered" evidence="1">
    <location>
        <begin position="780"/>
        <end position="883"/>
    </location>
</feature>
<reference evidence="3 4" key="1">
    <citation type="submission" date="2020-09" db="EMBL/GenBank/DDBJ databases">
        <title>Investigation of environmental microbe.</title>
        <authorList>
            <person name="Ou Y."/>
            <person name="Kang Q."/>
        </authorList>
    </citation>
    <scope>NUCLEOTIDE SEQUENCE [LARGE SCALE GENOMIC DNA]</scope>
    <source>
        <strain evidence="3 4">KJZ-9</strain>
    </source>
</reference>
<dbReference type="InterPro" id="IPR036056">
    <property type="entry name" value="Fibrinogen-like_C"/>
</dbReference>
<dbReference type="Gene3D" id="2.60.40.10">
    <property type="entry name" value="Immunoglobulins"/>
    <property type="match status" value="1"/>
</dbReference>
<gene>
    <name evidence="3" type="ORF">IDM48_08560</name>
</gene>
<dbReference type="InterPro" id="IPR011047">
    <property type="entry name" value="Quinoprotein_ADH-like_sf"/>
</dbReference>
<dbReference type="RefSeq" id="WP_190616946.1">
    <property type="nucleotide sequence ID" value="NZ_CP061538.1"/>
</dbReference>
<keyword evidence="4" id="KW-1185">Reference proteome</keyword>
<keyword evidence="2" id="KW-0732">Signal</keyword>
<dbReference type="InterPro" id="IPR014716">
    <property type="entry name" value="Fibrinogen_a/b/g_C_1"/>
</dbReference>
<evidence type="ECO:0000256" key="2">
    <source>
        <dbReference type="SAM" id="SignalP"/>
    </source>
</evidence>
<proteinExistence type="predicted"/>
<sequence>MTRAFPRKAFSIAGSFMMLGAISAPISPAGAVDNAAQSSTTQFTADGKSSATAAASCFEIKKNDPDSKSGSYWLYTPQMAAPAQFYCDQETDGGGWVMIGRGRQGWSTQNNGIGNPDSLASNPDGTDAFKPVQLPSNTVDALLNGKAPSELSADGLRIKRANSIDGSKNQEIRLHRDNIQDWSWEFTQPAHYSNLVINGADNTAYKATDPFDGRIALNSTNSNFNIFFAGSAANQWNNGFLYGPRVTGSPAADSYLWAPTEGGGYAAPFSQMFVRPEITQQDLNLSQIGDQGTEASTRRALPNSYSEKVKWRTSDETASGNTSELHTYVQAIEQVGNTVFTAGDFKYVENADTGEKVQQSYIAGYDVNTGELVRTFMPTFNGQIKALAALPGGKLVVGGEFTQVNGEAHNGIVVLDPATGAIDPSYKWNLESRNANTDVSIRSFDVQGNYLYIGGKFTHVKGSTSDTYAYSKNAARFTLNNKSVDWNWRPNFNGSLTGISANEAGTDVYASGYFSTVNGAPAFRLADLNTTDGKLARDWQWKSSHESTNPSAGFQLDVKAGQDTVWVGGSEHIIHSYNQNDLQRVSSSITRQGGDFQDILVNKGTVYGSCHCGDAIYQGADTWDSPFAQATDVHQIRLTAAFDEETGEVLSDFNPQISGKRGHGIWEQFVDSTGTLWVGGDINSSLGQKGTQKTVGFARFAPRDIVAPPTPTNLQVKTTNGKDRLTWSGVNDAGTVYQVLKNDRVIATVRSTQFELEHEDGARYFVRAMDAAGNYSASTPVATAAKSEPTAQPTPSTTASPSAQPSQSPTASPTTAPTATAKPSPTPTTAPTTAKPTVAPTQQPTAQPVVTDPKPVVKPEIIDGNETGQNHTDPASHTSVGQK</sequence>
<organism evidence="3 4">
    <name type="scientific">Rothia amarae</name>
    <dbReference type="NCBI Taxonomy" id="169480"/>
    <lineage>
        <taxon>Bacteria</taxon>
        <taxon>Bacillati</taxon>
        <taxon>Actinomycetota</taxon>
        <taxon>Actinomycetes</taxon>
        <taxon>Micrococcales</taxon>
        <taxon>Micrococcaceae</taxon>
        <taxon>Rothia</taxon>
    </lineage>
</organism>
<dbReference type="SUPFAM" id="SSF50998">
    <property type="entry name" value="Quinoprotein alcohol dehydrogenase-like"/>
    <property type="match status" value="1"/>
</dbReference>
<accession>A0A7H2BID4</accession>
<feature type="chain" id="PRO_5028842407" evidence="2">
    <location>
        <begin position="32"/>
        <end position="883"/>
    </location>
</feature>
<dbReference type="InterPro" id="IPR013783">
    <property type="entry name" value="Ig-like_fold"/>
</dbReference>
<dbReference type="EMBL" id="CP061538">
    <property type="protein sequence ID" value="QNV39430.1"/>
    <property type="molecule type" value="Genomic_DNA"/>
</dbReference>
<name>A0A7H2BID4_9MICC</name>
<dbReference type="Proteomes" id="UP000516421">
    <property type="component" value="Chromosome"/>
</dbReference>
<evidence type="ECO:0000256" key="1">
    <source>
        <dbReference type="SAM" id="MobiDB-lite"/>
    </source>
</evidence>
<evidence type="ECO:0000313" key="4">
    <source>
        <dbReference type="Proteomes" id="UP000516421"/>
    </source>
</evidence>
<dbReference type="SUPFAM" id="SSF56496">
    <property type="entry name" value="Fibrinogen C-terminal domain-like"/>
    <property type="match status" value="1"/>
</dbReference>
<dbReference type="Gene3D" id="3.90.215.10">
    <property type="entry name" value="Gamma Fibrinogen, chain A, domain 1"/>
    <property type="match status" value="1"/>
</dbReference>
<dbReference type="AlphaFoldDB" id="A0A7H2BID4"/>
<protein>
    <submittedName>
        <fullName evidence="3">Fibrinogen</fullName>
    </submittedName>
</protein>
<dbReference type="Pfam" id="PF17164">
    <property type="entry name" value="DUF5122"/>
    <property type="match status" value="1"/>
</dbReference>
<dbReference type="GO" id="GO:0005975">
    <property type="term" value="P:carbohydrate metabolic process"/>
    <property type="evidence" value="ECO:0007669"/>
    <property type="project" value="UniProtKB-ARBA"/>
</dbReference>